<sequence length="196" mass="21239">MDTMQRYRQAQDDLDAVLAAVRPDQWDAPSPCTDWTVRDLAGHVIWGQRQMRAWATGTDYADGRGAPGAPRPGEMAGSDPVAGWRAARAESAPALTPEALRRTTSITGLGEVPLAAIVTLLTTDTVVHTWDIGHALGMDVRLDPALVGVAFEWGRSNMVRRPGFFGPELTPPADSDEQTRMLAFMGRAAWQPVMSS</sequence>
<dbReference type="GO" id="GO:0046872">
    <property type="term" value="F:metal ion binding"/>
    <property type="evidence" value="ECO:0007669"/>
    <property type="project" value="InterPro"/>
</dbReference>
<gene>
    <name evidence="2" type="ORF">FB388_5257</name>
</gene>
<evidence type="ECO:0000313" key="2">
    <source>
        <dbReference type="EMBL" id="TQM38033.1"/>
    </source>
</evidence>
<organism evidence="2 3">
    <name type="scientific">Pseudonocardia cypriaca</name>
    <dbReference type="NCBI Taxonomy" id="882449"/>
    <lineage>
        <taxon>Bacteria</taxon>
        <taxon>Bacillati</taxon>
        <taxon>Actinomycetota</taxon>
        <taxon>Actinomycetes</taxon>
        <taxon>Pseudonocardiales</taxon>
        <taxon>Pseudonocardiaceae</taxon>
        <taxon>Pseudonocardia</taxon>
    </lineage>
</organism>
<name>A0A543FW29_9PSEU</name>
<dbReference type="EMBL" id="VFPH01000002">
    <property type="protein sequence ID" value="TQM38033.1"/>
    <property type="molecule type" value="Genomic_DNA"/>
</dbReference>
<comment type="caution">
    <text evidence="2">The sequence shown here is derived from an EMBL/GenBank/DDBJ whole genome shotgun (WGS) entry which is preliminary data.</text>
</comment>
<dbReference type="InterPro" id="IPR017517">
    <property type="entry name" value="Maleyloyr_isom"/>
</dbReference>
<dbReference type="OrthoDB" id="5185819at2"/>
<dbReference type="RefSeq" id="WP_142104760.1">
    <property type="nucleotide sequence ID" value="NZ_VFPH01000002.1"/>
</dbReference>
<keyword evidence="3" id="KW-1185">Reference proteome</keyword>
<dbReference type="NCBIfam" id="TIGR03083">
    <property type="entry name" value="maleylpyruvate isomerase family mycothiol-dependent enzyme"/>
    <property type="match status" value="1"/>
</dbReference>
<dbReference type="Proteomes" id="UP000319818">
    <property type="component" value="Unassembled WGS sequence"/>
</dbReference>
<dbReference type="InterPro" id="IPR017520">
    <property type="entry name" value="CHP03086"/>
</dbReference>
<dbReference type="InterPro" id="IPR024344">
    <property type="entry name" value="MDMPI_metal-binding"/>
</dbReference>
<dbReference type="AlphaFoldDB" id="A0A543FW29"/>
<accession>A0A543FW29</accession>
<dbReference type="NCBIfam" id="TIGR03086">
    <property type="entry name" value="TIGR03086 family metal-binding protein"/>
    <property type="match status" value="1"/>
</dbReference>
<evidence type="ECO:0000313" key="3">
    <source>
        <dbReference type="Proteomes" id="UP000319818"/>
    </source>
</evidence>
<dbReference type="Gene3D" id="1.20.120.450">
    <property type="entry name" value="dinb family like domain"/>
    <property type="match status" value="1"/>
</dbReference>
<reference evidence="2 3" key="1">
    <citation type="submission" date="2019-06" db="EMBL/GenBank/DDBJ databases">
        <title>Sequencing the genomes of 1000 actinobacteria strains.</title>
        <authorList>
            <person name="Klenk H.-P."/>
        </authorList>
    </citation>
    <scope>NUCLEOTIDE SEQUENCE [LARGE SCALE GENOMIC DNA]</scope>
    <source>
        <strain evidence="2 3">DSM 45511</strain>
    </source>
</reference>
<evidence type="ECO:0000259" key="1">
    <source>
        <dbReference type="Pfam" id="PF11716"/>
    </source>
</evidence>
<protein>
    <submittedName>
        <fullName evidence="2">Uncharacterized protein (TIGR03086 family)</fullName>
    </submittedName>
</protein>
<proteinExistence type="predicted"/>
<dbReference type="Pfam" id="PF11716">
    <property type="entry name" value="MDMPI_N"/>
    <property type="match status" value="1"/>
</dbReference>
<feature type="domain" description="Mycothiol-dependent maleylpyruvate isomerase metal-binding" evidence="1">
    <location>
        <begin position="8"/>
        <end position="132"/>
    </location>
</feature>
<dbReference type="SUPFAM" id="SSF109854">
    <property type="entry name" value="DinB/YfiT-like putative metalloenzymes"/>
    <property type="match status" value="1"/>
</dbReference>
<dbReference type="InterPro" id="IPR034660">
    <property type="entry name" value="DinB/YfiT-like"/>
</dbReference>